<dbReference type="Pfam" id="PF13855">
    <property type="entry name" value="LRR_8"/>
    <property type="match status" value="1"/>
</dbReference>
<dbReference type="InterPro" id="IPR001611">
    <property type="entry name" value="Leu-rich_rpt"/>
</dbReference>
<keyword evidence="2 4" id="KW-0732">Signal</keyword>
<dbReference type="PROSITE" id="PS51450">
    <property type="entry name" value="LRR"/>
    <property type="match status" value="1"/>
</dbReference>
<name>A0A9N9S5S6_9DIPT</name>
<dbReference type="PANTHER" id="PTHR24373:SF275">
    <property type="entry name" value="TIR DOMAIN-CONTAINING PROTEIN"/>
    <property type="match status" value="1"/>
</dbReference>
<dbReference type="InterPro" id="IPR003591">
    <property type="entry name" value="Leu-rich_rpt_typical-subtyp"/>
</dbReference>
<dbReference type="Gene3D" id="3.80.10.10">
    <property type="entry name" value="Ribonuclease Inhibitor"/>
    <property type="match status" value="1"/>
</dbReference>
<dbReference type="InterPro" id="IPR026906">
    <property type="entry name" value="LRR_5"/>
</dbReference>
<feature type="chain" id="PRO_5040410718" evidence="4">
    <location>
        <begin position="23"/>
        <end position="360"/>
    </location>
</feature>
<dbReference type="SMART" id="SM00369">
    <property type="entry name" value="LRR_TYP"/>
    <property type="match status" value="5"/>
</dbReference>
<dbReference type="PANTHER" id="PTHR24373">
    <property type="entry name" value="SLIT RELATED LEUCINE-RICH REPEAT NEURONAL PROTEIN"/>
    <property type="match status" value="1"/>
</dbReference>
<dbReference type="Proteomes" id="UP001153620">
    <property type="component" value="Chromosome 4"/>
</dbReference>
<keyword evidence="1" id="KW-0433">Leucine-rich repeat</keyword>
<organism evidence="5 6">
    <name type="scientific">Chironomus riparius</name>
    <dbReference type="NCBI Taxonomy" id="315576"/>
    <lineage>
        <taxon>Eukaryota</taxon>
        <taxon>Metazoa</taxon>
        <taxon>Ecdysozoa</taxon>
        <taxon>Arthropoda</taxon>
        <taxon>Hexapoda</taxon>
        <taxon>Insecta</taxon>
        <taxon>Pterygota</taxon>
        <taxon>Neoptera</taxon>
        <taxon>Endopterygota</taxon>
        <taxon>Diptera</taxon>
        <taxon>Nematocera</taxon>
        <taxon>Chironomoidea</taxon>
        <taxon>Chironomidae</taxon>
        <taxon>Chironominae</taxon>
        <taxon>Chironomus</taxon>
    </lineage>
</organism>
<reference evidence="5" key="1">
    <citation type="submission" date="2022-01" db="EMBL/GenBank/DDBJ databases">
        <authorList>
            <person name="King R."/>
        </authorList>
    </citation>
    <scope>NUCLEOTIDE SEQUENCE</scope>
</reference>
<evidence type="ECO:0000313" key="5">
    <source>
        <dbReference type="EMBL" id="CAG9810969.1"/>
    </source>
</evidence>
<dbReference type="InterPro" id="IPR050328">
    <property type="entry name" value="Dev_Immune_Receptor"/>
</dbReference>
<dbReference type="InterPro" id="IPR032675">
    <property type="entry name" value="LRR_dom_sf"/>
</dbReference>
<sequence length="360" mass="41475">MTLKVRLFSLLCIAANFNLIYGYSCKFVDNSFFGYSCILSPDDRSDVEQHVPGKTDDDVTTFQLWHYGAWSDTPPLSMLDVNICERFKNLHKIEFSNLKVKPDFLKGCRNLKELIASNIGITELPGDFLADNTKLIRLRLRNNNFRILPENLFAHQQELIEILLIKNQIVVIPNNIFKPAVNVKYIYLDENDIYNINSEQFRSLPNLRLLSLNHNKISDLPSDVFTSMNNLLQLSLHNNRLTTIHSDSFGINRKLKTLNLAWNKIEGFDEKLIDNTSLELLVMDGTPCIANLNNDEEYDGFNMTIVRLRLKKCFDSYRPRVDNCGSVFGCTSPPYNPPSFNPPPFFPPFYFGTTSKYQFD</sequence>
<evidence type="ECO:0000256" key="3">
    <source>
        <dbReference type="ARBA" id="ARBA00022737"/>
    </source>
</evidence>
<keyword evidence="6" id="KW-1185">Reference proteome</keyword>
<gene>
    <name evidence="5" type="ORF">CHIRRI_LOCUS13779</name>
</gene>
<dbReference type="AlphaFoldDB" id="A0A9N9S5S6"/>
<dbReference type="EMBL" id="OU895880">
    <property type="protein sequence ID" value="CAG9810969.1"/>
    <property type="molecule type" value="Genomic_DNA"/>
</dbReference>
<evidence type="ECO:0000313" key="6">
    <source>
        <dbReference type="Proteomes" id="UP001153620"/>
    </source>
</evidence>
<evidence type="ECO:0000256" key="2">
    <source>
        <dbReference type="ARBA" id="ARBA00022729"/>
    </source>
</evidence>
<dbReference type="OrthoDB" id="6022531at2759"/>
<protein>
    <submittedName>
        <fullName evidence="5">Uncharacterized protein</fullName>
    </submittedName>
</protein>
<proteinExistence type="predicted"/>
<feature type="signal peptide" evidence="4">
    <location>
        <begin position="1"/>
        <end position="22"/>
    </location>
</feature>
<reference evidence="5" key="2">
    <citation type="submission" date="2022-10" db="EMBL/GenBank/DDBJ databases">
        <authorList>
            <consortium name="ENA_rothamsted_submissions"/>
            <consortium name="culmorum"/>
            <person name="King R."/>
        </authorList>
    </citation>
    <scope>NUCLEOTIDE SEQUENCE</scope>
</reference>
<evidence type="ECO:0000256" key="4">
    <source>
        <dbReference type="SAM" id="SignalP"/>
    </source>
</evidence>
<dbReference type="Pfam" id="PF13306">
    <property type="entry name" value="LRR_5"/>
    <property type="match status" value="1"/>
</dbReference>
<dbReference type="SUPFAM" id="SSF52058">
    <property type="entry name" value="L domain-like"/>
    <property type="match status" value="1"/>
</dbReference>
<accession>A0A9N9S5S6</accession>
<keyword evidence="3" id="KW-0677">Repeat</keyword>
<evidence type="ECO:0000256" key="1">
    <source>
        <dbReference type="ARBA" id="ARBA00022614"/>
    </source>
</evidence>